<feature type="compositionally biased region" description="Basic and acidic residues" evidence="1">
    <location>
        <begin position="131"/>
        <end position="140"/>
    </location>
</feature>
<evidence type="ECO:0000313" key="2">
    <source>
        <dbReference type="EMBL" id="KAK0510903.1"/>
    </source>
</evidence>
<comment type="caution">
    <text evidence="2">The sequence shown here is derived from an EMBL/GenBank/DDBJ whole genome shotgun (WGS) entry which is preliminary data.</text>
</comment>
<dbReference type="EMBL" id="JAFEKC020000014">
    <property type="protein sequence ID" value="KAK0510903.1"/>
    <property type="molecule type" value="Genomic_DNA"/>
</dbReference>
<proteinExistence type="predicted"/>
<gene>
    <name evidence="2" type="ORF">JMJ35_006455</name>
</gene>
<sequence length="167" mass="18795">MDPEGDWLSRQSIVSILQLYIEINNGKSILESPAISNTLFDFGNDSDPLNPTSNGSYTGSNERPRSATTKKHCIQDMPNLLDQDKPELSAPGQGGKRKKRCHRQRQGAEAHHRDAFRLGDRETGSYLDIDIHRRSAEQKVQRNGGQRGTDGHPEQYHGVDPNFQQCR</sequence>
<keyword evidence="3" id="KW-1185">Reference proteome</keyword>
<feature type="region of interest" description="Disordered" evidence="1">
    <location>
        <begin position="43"/>
        <end position="119"/>
    </location>
</feature>
<name>A0AA39QXA0_9LECA</name>
<organism evidence="2 3">
    <name type="scientific">Cladonia borealis</name>
    <dbReference type="NCBI Taxonomy" id="184061"/>
    <lineage>
        <taxon>Eukaryota</taxon>
        <taxon>Fungi</taxon>
        <taxon>Dikarya</taxon>
        <taxon>Ascomycota</taxon>
        <taxon>Pezizomycotina</taxon>
        <taxon>Lecanoromycetes</taxon>
        <taxon>OSLEUM clade</taxon>
        <taxon>Lecanoromycetidae</taxon>
        <taxon>Lecanorales</taxon>
        <taxon>Lecanorineae</taxon>
        <taxon>Cladoniaceae</taxon>
        <taxon>Cladonia</taxon>
    </lineage>
</organism>
<dbReference type="Proteomes" id="UP001166286">
    <property type="component" value="Unassembled WGS sequence"/>
</dbReference>
<reference evidence="2" key="1">
    <citation type="submission" date="2023-03" db="EMBL/GenBank/DDBJ databases">
        <title>Complete genome of Cladonia borealis.</title>
        <authorList>
            <person name="Park H."/>
        </authorList>
    </citation>
    <scope>NUCLEOTIDE SEQUENCE</scope>
    <source>
        <strain evidence="2">ANT050790</strain>
    </source>
</reference>
<protein>
    <submittedName>
        <fullName evidence="2">Uncharacterized protein</fullName>
    </submittedName>
</protein>
<feature type="compositionally biased region" description="Polar residues" evidence="1">
    <location>
        <begin position="47"/>
        <end position="61"/>
    </location>
</feature>
<evidence type="ECO:0000313" key="3">
    <source>
        <dbReference type="Proteomes" id="UP001166286"/>
    </source>
</evidence>
<dbReference type="AlphaFoldDB" id="A0AA39QXA0"/>
<evidence type="ECO:0000256" key="1">
    <source>
        <dbReference type="SAM" id="MobiDB-lite"/>
    </source>
</evidence>
<feature type="region of interest" description="Disordered" evidence="1">
    <location>
        <begin position="131"/>
        <end position="167"/>
    </location>
</feature>
<feature type="compositionally biased region" description="Basic and acidic residues" evidence="1">
    <location>
        <begin position="106"/>
        <end position="119"/>
    </location>
</feature>
<feature type="compositionally biased region" description="Basic residues" evidence="1">
    <location>
        <begin position="95"/>
        <end position="105"/>
    </location>
</feature>
<accession>A0AA39QXA0</accession>